<dbReference type="SUPFAM" id="SSF53474">
    <property type="entry name" value="alpha/beta-Hydrolases"/>
    <property type="match status" value="1"/>
</dbReference>
<feature type="region of interest" description="Disordered" evidence="1">
    <location>
        <begin position="76"/>
        <end position="101"/>
    </location>
</feature>
<accession>A0ABN6YJG4</accession>
<proteinExistence type="predicted"/>
<evidence type="ECO:0000256" key="1">
    <source>
        <dbReference type="SAM" id="MobiDB-lite"/>
    </source>
</evidence>
<sequence>MADHRTITLRDGRTLAYYEFGDPDGVPAIYSPGTPASGETGLVYDDAARAGAYGWSVWTSRDTGTRTWTRGGACRAMPKTCASSPTHSGSSGSPTLGSPAVGRTRWCWRTRSATGSR</sequence>
<dbReference type="Gene3D" id="3.40.50.1820">
    <property type="entry name" value="alpha/beta hydrolase"/>
    <property type="match status" value="1"/>
</dbReference>
<dbReference type="Proteomes" id="UP001321421">
    <property type="component" value="Chromosome"/>
</dbReference>
<protein>
    <submittedName>
        <fullName evidence="2">Uncharacterized protein</fullName>
    </submittedName>
</protein>
<reference evidence="3" key="1">
    <citation type="journal article" date="2019" name="Int. J. Syst. Evol. Microbiol.">
        <title>The Global Catalogue of Microorganisms (GCM) 10K type strain sequencing project: providing services to taxonomists for standard genome sequencing and annotation.</title>
        <authorList>
            <consortium name="The Broad Institute Genomics Platform"/>
            <consortium name="The Broad Institute Genome Sequencing Center for Infectious Disease"/>
            <person name="Wu L."/>
            <person name="Ma J."/>
        </authorList>
    </citation>
    <scope>NUCLEOTIDE SEQUENCE [LARGE SCALE GENOMIC DNA]</scope>
    <source>
        <strain evidence="3">NBRC 110608</strain>
    </source>
</reference>
<evidence type="ECO:0000313" key="3">
    <source>
        <dbReference type="Proteomes" id="UP001321421"/>
    </source>
</evidence>
<feature type="compositionally biased region" description="Low complexity" evidence="1">
    <location>
        <begin position="83"/>
        <end position="99"/>
    </location>
</feature>
<evidence type="ECO:0000313" key="2">
    <source>
        <dbReference type="EMBL" id="BDZ57649.1"/>
    </source>
</evidence>
<dbReference type="InterPro" id="IPR029058">
    <property type="entry name" value="AB_hydrolase_fold"/>
</dbReference>
<gene>
    <name evidence="2" type="ORF">GCM10025872_13060</name>
</gene>
<name>A0ABN6YJG4_9MICO</name>
<dbReference type="EMBL" id="AP027735">
    <property type="protein sequence ID" value="BDZ57649.1"/>
    <property type="molecule type" value="Genomic_DNA"/>
</dbReference>
<organism evidence="2 3">
    <name type="scientific">Barrientosiimonas endolithica</name>
    <dbReference type="NCBI Taxonomy" id="1535208"/>
    <lineage>
        <taxon>Bacteria</taxon>
        <taxon>Bacillati</taxon>
        <taxon>Actinomycetota</taxon>
        <taxon>Actinomycetes</taxon>
        <taxon>Micrococcales</taxon>
        <taxon>Dermacoccaceae</taxon>
        <taxon>Barrientosiimonas</taxon>
    </lineage>
</organism>
<keyword evidence="3" id="KW-1185">Reference proteome</keyword>